<dbReference type="GO" id="GO:0051015">
    <property type="term" value="F:actin filament binding"/>
    <property type="evidence" value="ECO:0007669"/>
    <property type="project" value="TreeGrafter"/>
</dbReference>
<evidence type="ECO:0000313" key="3">
    <source>
        <dbReference type="EMBL" id="OIN09161.1"/>
    </source>
</evidence>
<dbReference type="STRING" id="1414654.BFR47_02485"/>
<dbReference type="PANTHER" id="PTHR10672">
    <property type="entry name" value="ADDUCIN"/>
    <property type="match status" value="1"/>
</dbReference>
<keyword evidence="4" id="KW-1185">Reference proteome</keyword>
<dbReference type="EMBL" id="MDKE01000022">
    <property type="protein sequence ID" value="OIN09161.1"/>
    <property type="molecule type" value="Genomic_DNA"/>
</dbReference>
<comment type="similarity">
    <text evidence="1">Belongs to the aldolase class II family.</text>
</comment>
<evidence type="ECO:0000256" key="1">
    <source>
        <dbReference type="ARBA" id="ARBA00037961"/>
    </source>
</evidence>
<dbReference type="GO" id="GO:0005996">
    <property type="term" value="P:monosaccharide metabolic process"/>
    <property type="evidence" value="ECO:0007669"/>
    <property type="project" value="UniProtKB-ARBA"/>
</dbReference>
<dbReference type="SMART" id="SM01007">
    <property type="entry name" value="Aldolase_II"/>
    <property type="match status" value="1"/>
</dbReference>
<dbReference type="InterPro" id="IPR001303">
    <property type="entry name" value="Aldolase_II/adducin_N"/>
</dbReference>
<dbReference type="Proteomes" id="UP000243073">
    <property type="component" value="Unassembled WGS sequence"/>
</dbReference>
<dbReference type="Gene3D" id="3.40.225.10">
    <property type="entry name" value="Class II aldolase/adducin N-terminal domain"/>
    <property type="match status" value="1"/>
</dbReference>
<accession>A0A1J4QCU7</accession>
<dbReference type="Pfam" id="PF00596">
    <property type="entry name" value="Aldolase_II"/>
    <property type="match status" value="1"/>
</dbReference>
<dbReference type="PANTHER" id="PTHR10672:SF3">
    <property type="entry name" value="PROTEIN HU-LI TAI SHAO"/>
    <property type="match status" value="1"/>
</dbReference>
<dbReference type="OrthoDB" id="8859181at2"/>
<sequence length="251" mass="28092">MAEFTGAASSAARYTKEEWQVRVDLAAMHRLAHDYGYDDIVWNHITARVPGGGHNFLMNHFGLHNTEITASNLIKIDQDGNVLDGPPDVNTAGFVIHKGIHNSIPNAKFVFHSHAPAALAATAIEEVVHLVQDSSMLYGKISYHDWEGLSVDLDESQRLADNLGNNKCMIMRNHGFLTVGETAGECFINMYYLVRACQTMLQAYSTGLPLVKTSPVLWEKACKQYESFPAGKYEWPAMLRLLDKKDPSYRY</sequence>
<comment type="caution">
    <text evidence="3">The sequence shown here is derived from an EMBL/GenBank/DDBJ whole genome shotgun (WGS) entry which is preliminary data.</text>
</comment>
<feature type="domain" description="Class II aldolase/adducin N-terminal" evidence="2">
    <location>
        <begin position="23"/>
        <end position="201"/>
    </location>
</feature>
<evidence type="ECO:0000313" key="4">
    <source>
        <dbReference type="Proteomes" id="UP000243073"/>
    </source>
</evidence>
<evidence type="ECO:0000259" key="2">
    <source>
        <dbReference type="SMART" id="SM01007"/>
    </source>
</evidence>
<dbReference type="GO" id="GO:0005856">
    <property type="term" value="C:cytoskeleton"/>
    <property type="evidence" value="ECO:0007669"/>
    <property type="project" value="TreeGrafter"/>
</dbReference>
<dbReference type="AlphaFoldDB" id="A0A1J4QCU7"/>
<dbReference type="SUPFAM" id="SSF53639">
    <property type="entry name" value="AraD/HMP-PK domain-like"/>
    <property type="match status" value="1"/>
</dbReference>
<dbReference type="InterPro" id="IPR036409">
    <property type="entry name" value="Aldolase_II/adducin_N_sf"/>
</dbReference>
<proteinExistence type="inferred from homology"/>
<name>A0A1J4QCU7_9GAMM</name>
<gene>
    <name evidence="3" type="ORF">BFR47_02485</name>
</gene>
<dbReference type="NCBIfam" id="NF005451">
    <property type="entry name" value="PRK07044.1"/>
    <property type="match status" value="1"/>
</dbReference>
<reference evidence="3 4" key="1">
    <citation type="submission" date="2016-07" db="EMBL/GenBank/DDBJ databases">
        <title>Draft Genome Sequence of Oceanisphaera psychrotolerans, isolated from coastal sediment samples.</title>
        <authorList>
            <person name="Zhuo S."/>
            <person name="Ruan Z."/>
        </authorList>
    </citation>
    <scope>NUCLEOTIDE SEQUENCE [LARGE SCALE GENOMIC DNA]</scope>
    <source>
        <strain evidence="3 4">LAM-WHM-ZC</strain>
    </source>
</reference>
<dbReference type="InterPro" id="IPR051017">
    <property type="entry name" value="Aldolase-II_Adducin_sf"/>
</dbReference>
<organism evidence="3 4">
    <name type="scientific">Oceanisphaera psychrotolerans</name>
    <dbReference type="NCBI Taxonomy" id="1414654"/>
    <lineage>
        <taxon>Bacteria</taxon>
        <taxon>Pseudomonadati</taxon>
        <taxon>Pseudomonadota</taxon>
        <taxon>Gammaproteobacteria</taxon>
        <taxon>Aeromonadales</taxon>
        <taxon>Aeromonadaceae</taxon>
        <taxon>Oceanisphaera</taxon>
    </lineage>
</organism>
<protein>
    <submittedName>
        <fullName evidence="3">Aldolase</fullName>
    </submittedName>
</protein>